<evidence type="ECO:0008006" key="4">
    <source>
        <dbReference type="Google" id="ProtNLM"/>
    </source>
</evidence>
<accession>D3B9A6</accession>
<dbReference type="PROSITE" id="PS51257">
    <property type="entry name" value="PROKAR_LIPOPROTEIN"/>
    <property type="match status" value="1"/>
</dbReference>
<dbReference type="EMBL" id="ADBJ01000022">
    <property type="protein sequence ID" value="EFA81818.1"/>
    <property type="molecule type" value="Genomic_DNA"/>
</dbReference>
<name>D3B9A6_HETP5</name>
<organism evidence="2 3">
    <name type="scientific">Heterostelium pallidum (strain ATCC 26659 / Pp 5 / PN500)</name>
    <name type="common">Cellular slime mold</name>
    <name type="synonym">Polysphondylium pallidum</name>
    <dbReference type="NCBI Taxonomy" id="670386"/>
    <lineage>
        <taxon>Eukaryota</taxon>
        <taxon>Amoebozoa</taxon>
        <taxon>Evosea</taxon>
        <taxon>Eumycetozoa</taxon>
        <taxon>Dictyostelia</taxon>
        <taxon>Acytosteliales</taxon>
        <taxon>Acytosteliaceae</taxon>
        <taxon>Heterostelium</taxon>
    </lineage>
</organism>
<dbReference type="AlphaFoldDB" id="D3B9A6"/>
<dbReference type="PANTHER" id="PTHR38745:SF2">
    <property type="entry name" value="TYROSINE SPECIFIC PROTEIN PHOSPHATASES DOMAIN-CONTAINING PROTEIN"/>
    <property type="match status" value="1"/>
</dbReference>
<dbReference type="Proteomes" id="UP000001396">
    <property type="component" value="Unassembled WGS sequence"/>
</dbReference>
<dbReference type="PANTHER" id="PTHR38745">
    <property type="entry name" value="PHOSPHATASE, PUTATIVE-RELATED"/>
    <property type="match status" value="1"/>
</dbReference>
<dbReference type="InterPro" id="IPR029021">
    <property type="entry name" value="Prot-tyrosine_phosphatase-like"/>
</dbReference>
<evidence type="ECO:0000313" key="2">
    <source>
        <dbReference type="EMBL" id="EFA81818.1"/>
    </source>
</evidence>
<dbReference type="InterPro" id="IPR016130">
    <property type="entry name" value="Tyr_Pase_AS"/>
</dbReference>
<sequence>MKSIIFVALLFVGIACSEYLEYEKVRLVDTYTFTDGSSNYLFRGNEPKISVNGQDEFAYDLLTSYMRNVSQLNGVTLPENFLIFDIKLTYGLKEEQGDVNLEQWFFGNNTDKGLFGVNITLGDVTDPNLIEESVRDEMAKYLPVWQKDNLPFRMNYYREILTTQQQQPLALYIHCECGCDRTGEIFASYVMQYLNYSFQKAMDWDYSVAMRPIMPNHQWAAQWYCLYLQLAVAQDIDYYDYNHAYRINAEIARHSGTQLKKAAFDREVLEYEANSKYNLSVNPDYVQKEGQYYEDSKKTDPQSSTNVMAYIYTIKQRNSEFPSPCISSTKFSCTNLIDKQFVPNISQILKL</sequence>
<proteinExistence type="predicted"/>
<dbReference type="PROSITE" id="PS00383">
    <property type="entry name" value="TYR_PHOSPHATASE_1"/>
    <property type="match status" value="1"/>
</dbReference>
<comment type="caution">
    <text evidence="2">The sequence shown here is derived from an EMBL/GenBank/DDBJ whole genome shotgun (WGS) entry which is preliminary data.</text>
</comment>
<protein>
    <recommendedName>
        <fullName evidence="4">Tyrosine specific protein phosphatases domain-containing protein</fullName>
    </recommendedName>
</protein>
<feature type="chain" id="PRO_5003042289" description="Tyrosine specific protein phosphatases domain-containing protein" evidence="1">
    <location>
        <begin position="18"/>
        <end position="351"/>
    </location>
</feature>
<reference evidence="2 3" key="1">
    <citation type="journal article" date="2011" name="Genome Res.">
        <title>Phylogeny-wide analysis of social amoeba genomes highlights ancient origins for complex intercellular communication.</title>
        <authorList>
            <person name="Heidel A.J."/>
            <person name="Lawal H.M."/>
            <person name="Felder M."/>
            <person name="Schilde C."/>
            <person name="Helps N.R."/>
            <person name="Tunggal B."/>
            <person name="Rivero F."/>
            <person name="John U."/>
            <person name="Schleicher M."/>
            <person name="Eichinger L."/>
            <person name="Platzer M."/>
            <person name="Noegel A.A."/>
            <person name="Schaap P."/>
            <person name="Gloeckner G."/>
        </authorList>
    </citation>
    <scope>NUCLEOTIDE SEQUENCE [LARGE SCALE GENOMIC DNA]</scope>
    <source>
        <strain evidence="3">ATCC 26659 / Pp 5 / PN500</strain>
    </source>
</reference>
<dbReference type="InParanoid" id="D3B9A6"/>
<evidence type="ECO:0000313" key="3">
    <source>
        <dbReference type="Proteomes" id="UP000001396"/>
    </source>
</evidence>
<gene>
    <name evidence="2" type="ORF">PPL_05050</name>
</gene>
<dbReference type="RefSeq" id="XP_020433935.1">
    <property type="nucleotide sequence ID" value="XM_020575946.1"/>
</dbReference>
<dbReference type="GeneID" id="31360536"/>
<keyword evidence="3" id="KW-1185">Reference proteome</keyword>
<dbReference type="Gene3D" id="3.90.190.10">
    <property type="entry name" value="Protein tyrosine phosphatase superfamily"/>
    <property type="match status" value="1"/>
</dbReference>
<feature type="signal peptide" evidence="1">
    <location>
        <begin position="1"/>
        <end position="17"/>
    </location>
</feature>
<dbReference type="SUPFAM" id="SSF52799">
    <property type="entry name" value="(Phosphotyrosine protein) phosphatases II"/>
    <property type="match status" value="1"/>
</dbReference>
<keyword evidence="1" id="KW-0732">Signal</keyword>
<evidence type="ECO:0000256" key="1">
    <source>
        <dbReference type="SAM" id="SignalP"/>
    </source>
</evidence>